<name>A0AAV4UW28_9ARAC</name>
<sequence>MSRRPSAEPVSMPSSSKRARMEEPSTPRNDYIQIVVPYLHNHATGRELMIWDLDAKGEFIQSRIEAYGKADIVLLCYNPIREKKKPATLAGIPQRESFVDTIARWNQEIRRYRTGVPVILVKLIRTMELGLCAPDDEYADEEAGQLYTDPEWSILTLTSRVEVLSRQSLDELFNKAVDIVLDRGVTPKETNNCGFVFD</sequence>
<reference evidence="2 3" key="1">
    <citation type="submission" date="2021-06" db="EMBL/GenBank/DDBJ databases">
        <title>Caerostris darwini draft genome.</title>
        <authorList>
            <person name="Kono N."/>
            <person name="Arakawa K."/>
        </authorList>
    </citation>
    <scope>NUCLEOTIDE SEQUENCE [LARGE SCALE GENOMIC DNA]</scope>
</reference>
<feature type="region of interest" description="Disordered" evidence="1">
    <location>
        <begin position="1"/>
        <end position="25"/>
    </location>
</feature>
<dbReference type="EMBL" id="BPLQ01012009">
    <property type="protein sequence ID" value="GIY61928.1"/>
    <property type="molecule type" value="Genomic_DNA"/>
</dbReference>
<comment type="caution">
    <text evidence="2">The sequence shown here is derived from an EMBL/GenBank/DDBJ whole genome shotgun (WGS) entry which is preliminary data.</text>
</comment>
<dbReference type="Gene3D" id="3.40.50.300">
    <property type="entry name" value="P-loop containing nucleotide triphosphate hydrolases"/>
    <property type="match status" value="1"/>
</dbReference>
<protein>
    <submittedName>
        <fullName evidence="2">Uncharacterized protein</fullName>
    </submittedName>
</protein>
<organism evidence="2 3">
    <name type="scientific">Caerostris darwini</name>
    <dbReference type="NCBI Taxonomy" id="1538125"/>
    <lineage>
        <taxon>Eukaryota</taxon>
        <taxon>Metazoa</taxon>
        <taxon>Ecdysozoa</taxon>
        <taxon>Arthropoda</taxon>
        <taxon>Chelicerata</taxon>
        <taxon>Arachnida</taxon>
        <taxon>Araneae</taxon>
        <taxon>Araneomorphae</taxon>
        <taxon>Entelegynae</taxon>
        <taxon>Araneoidea</taxon>
        <taxon>Araneidae</taxon>
        <taxon>Caerostris</taxon>
    </lineage>
</organism>
<evidence type="ECO:0000313" key="2">
    <source>
        <dbReference type="EMBL" id="GIY61928.1"/>
    </source>
</evidence>
<proteinExistence type="predicted"/>
<evidence type="ECO:0000256" key="1">
    <source>
        <dbReference type="SAM" id="MobiDB-lite"/>
    </source>
</evidence>
<dbReference type="Proteomes" id="UP001054837">
    <property type="component" value="Unassembled WGS sequence"/>
</dbReference>
<evidence type="ECO:0000313" key="3">
    <source>
        <dbReference type="Proteomes" id="UP001054837"/>
    </source>
</evidence>
<dbReference type="AlphaFoldDB" id="A0AAV4UW28"/>
<keyword evidence="3" id="KW-1185">Reference proteome</keyword>
<dbReference type="InterPro" id="IPR027417">
    <property type="entry name" value="P-loop_NTPase"/>
</dbReference>
<gene>
    <name evidence="2" type="ORF">CDAR_518641</name>
</gene>
<dbReference type="SUPFAM" id="SSF52540">
    <property type="entry name" value="P-loop containing nucleoside triphosphate hydrolases"/>
    <property type="match status" value="1"/>
</dbReference>
<accession>A0AAV4UW28</accession>